<organism evidence="2 3">
    <name type="scientific">Oryza sativa subsp. japonica</name>
    <name type="common">Rice</name>
    <dbReference type="NCBI Taxonomy" id="39947"/>
    <lineage>
        <taxon>Eukaryota</taxon>
        <taxon>Viridiplantae</taxon>
        <taxon>Streptophyta</taxon>
        <taxon>Embryophyta</taxon>
        <taxon>Tracheophyta</taxon>
        <taxon>Spermatophyta</taxon>
        <taxon>Magnoliopsida</taxon>
        <taxon>Liliopsida</taxon>
        <taxon>Poales</taxon>
        <taxon>Poaceae</taxon>
        <taxon>BOP clade</taxon>
        <taxon>Oryzoideae</taxon>
        <taxon>Oryzeae</taxon>
        <taxon>Oryzinae</taxon>
        <taxon>Oryza</taxon>
        <taxon>Oryza sativa</taxon>
    </lineage>
</organism>
<dbReference type="Proteomes" id="UP000000763">
    <property type="component" value="Chromosome 10"/>
</dbReference>
<dbReference type="EMBL" id="AC090488">
    <property type="protein sequence ID" value="AAM01014.1"/>
    <property type="molecule type" value="Genomic_DNA"/>
</dbReference>
<proteinExistence type="predicted"/>
<gene>
    <name evidence="2" type="primary">OSJNBb0081F12.14</name>
</gene>
<name>Q8S754_ORYSJ</name>
<feature type="region of interest" description="Disordered" evidence="1">
    <location>
        <begin position="1"/>
        <end position="21"/>
    </location>
</feature>
<reference evidence="3" key="2">
    <citation type="journal article" date="2008" name="Nucleic Acids Res.">
        <title>The rice annotation project database (RAP-DB): 2008 update.</title>
        <authorList>
            <consortium name="The rice annotation project (RAP)"/>
        </authorList>
    </citation>
    <scope>GENOME REANNOTATION</scope>
    <source>
        <strain evidence="3">cv. Nipponbare</strain>
    </source>
</reference>
<evidence type="ECO:0000313" key="3">
    <source>
        <dbReference type="Proteomes" id="UP000000763"/>
    </source>
</evidence>
<accession>Q8S754</accession>
<dbReference type="AlphaFoldDB" id="Q8S754"/>
<evidence type="ECO:0000313" key="2">
    <source>
        <dbReference type="EMBL" id="AAM01014.1"/>
    </source>
</evidence>
<feature type="region of interest" description="Disordered" evidence="1">
    <location>
        <begin position="39"/>
        <end position="62"/>
    </location>
</feature>
<reference evidence="3" key="1">
    <citation type="journal article" date="2005" name="Nature">
        <title>The map-based sequence of the rice genome.</title>
        <authorList>
            <consortium name="International rice genome sequencing project (IRGSP)"/>
            <person name="Matsumoto T."/>
            <person name="Wu J."/>
            <person name="Kanamori H."/>
            <person name="Katayose Y."/>
            <person name="Fujisawa M."/>
            <person name="Namiki N."/>
            <person name="Mizuno H."/>
            <person name="Yamamoto K."/>
            <person name="Antonio B.A."/>
            <person name="Baba T."/>
            <person name="Sakata K."/>
            <person name="Nagamura Y."/>
            <person name="Aoki H."/>
            <person name="Arikawa K."/>
            <person name="Arita K."/>
            <person name="Bito T."/>
            <person name="Chiden Y."/>
            <person name="Fujitsuka N."/>
            <person name="Fukunaka R."/>
            <person name="Hamada M."/>
            <person name="Harada C."/>
            <person name="Hayashi A."/>
            <person name="Hijishita S."/>
            <person name="Honda M."/>
            <person name="Hosokawa S."/>
            <person name="Ichikawa Y."/>
            <person name="Idonuma A."/>
            <person name="Iijima M."/>
            <person name="Ikeda M."/>
            <person name="Ikeno M."/>
            <person name="Ito K."/>
            <person name="Ito S."/>
            <person name="Ito T."/>
            <person name="Ito Y."/>
            <person name="Ito Y."/>
            <person name="Iwabuchi A."/>
            <person name="Kamiya K."/>
            <person name="Karasawa W."/>
            <person name="Kurita K."/>
            <person name="Katagiri S."/>
            <person name="Kikuta A."/>
            <person name="Kobayashi H."/>
            <person name="Kobayashi N."/>
            <person name="Machita K."/>
            <person name="Maehara T."/>
            <person name="Masukawa M."/>
            <person name="Mizubayashi T."/>
            <person name="Mukai Y."/>
            <person name="Nagasaki H."/>
            <person name="Nagata Y."/>
            <person name="Naito S."/>
            <person name="Nakashima M."/>
            <person name="Nakama Y."/>
            <person name="Nakamichi Y."/>
            <person name="Nakamura M."/>
            <person name="Meguro A."/>
            <person name="Negishi M."/>
            <person name="Ohta I."/>
            <person name="Ohta T."/>
            <person name="Okamoto M."/>
            <person name="Ono N."/>
            <person name="Saji S."/>
            <person name="Sakaguchi M."/>
            <person name="Sakai K."/>
            <person name="Shibata M."/>
            <person name="Shimokawa T."/>
            <person name="Song J."/>
            <person name="Takazaki Y."/>
            <person name="Terasawa K."/>
            <person name="Tsugane M."/>
            <person name="Tsuji K."/>
            <person name="Ueda S."/>
            <person name="Waki K."/>
            <person name="Yamagata H."/>
            <person name="Yamamoto M."/>
            <person name="Yamamoto S."/>
            <person name="Yamane H."/>
            <person name="Yoshiki S."/>
            <person name="Yoshihara R."/>
            <person name="Yukawa K."/>
            <person name="Zhong H."/>
            <person name="Yano M."/>
            <person name="Yuan Q."/>
            <person name="Ouyang S."/>
            <person name="Liu J."/>
            <person name="Jones K.M."/>
            <person name="Gansberger K."/>
            <person name="Moffat K."/>
            <person name="Hill J."/>
            <person name="Bera J."/>
            <person name="Fadrosh D."/>
            <person name="Jin S."/>
            <person name="Johri S."/>
            <person name="Kim M."/>
            <person name="Overton L."/>
            <person name="Reardon M."/>
            <person name="Tsitrin T."/>
            <person name="Vuong H."/>
            <person name="Weaver B."/>
            <person name="Ciecko A."/>
            <person name="Tallon L."/>
            <person name="Jackson J."/>
            <person name="Pai G."/>
            <person name="Aken S.V."/>
            <person name="Utterback T."/>
            <person name="Reidmuller S."/>
            <person name="Feldblyum T."/>
            <person name="Hsiao J."/>
            <person name="Zismann V."/>
            <person name="Iobst S."/>
            <person name="de Vazeille A.R."/>
            <person name="Buell C.R."/>
            <person name="Ying K."/>
            <person name="Li Y."/>
            <person name="Lu T."/>
            <person name="Huang Y."/>
            <person name="Zhao Q."/>
            <person name="Feng Q."/>
            <person name="Zhang L."/>
            <person name="Zhu J."/>
            <person name="Weng Q."/>
            <person name="Mu J."/>
            <person name="Lu Y."/>
            <person name="Fan D."/>
            <person name="Liu Y."/>
            <person name="Guan J."/>
            <person name="Zhang Y."/>
            <person name="Yu S."/>
            <person name="Liu X."/>
            <person name="Zhang Y."/>
            <person name="Hong G."/>
            <person name="Han B."/>
            <person name="Choisne N."/>
            <person name="Demange N."/>
            <person name="Orjeda G."/>
            <person name="Samain S."/>
            <person name="Cattolico L."/>
            <person name="Pelletier E."/>
            <person name="Couloux A."/>
            <person name="Segurens B."/>
            <person name="Wincker P."/>
            <person name="D'Hont A."/>
            <person name="Scarpelli C."/>
            <person name="Weissenbach J."/>
            <person name="Salanoubat M."/>
            <person name="Quetier F."/>
            <person name="Yu Y."/>
            <person name="Kim H.R."/>
            <person name="Rambo T."/>
            <person name="Currie J."/>
            <person name="Collura K."/>
            <person name="Luo M."/>
            <person name="Yang T."/>
            <person name="Ammiraju J.S.S."/>
            <person name="Engler F."/>
            <person name="Soderlund C."/>
            <person name="Wing R.A."/>
            <person name="Palmer L.E."/>
            <person name="de la Bastide M."/>
            <person name="Spiegel L."/>
            <person name="Nascimento L."/>
            <person name="Zutavern T."/>
            <person name="O'Shaughnessy A."/>
            <person name="Dike S."/>
            <person name="Dedhia N."/>
            <person name="Preston R."/>
            <person name="Balija V."/>
            <person name="McCombie W.R."/>
            <person name="Chow T."/>
            <person name="Chen H."/>
            <person name="Chung M."/>
            <person name="Chen C."/>
            <person name="Shaw J."/>
            <person name="Wu H."/>
            <person name="Hsiao K."/>
            <person name="Chao Y."/>
            <person name="Chu M."/>
            <person name="Cheng C."/>
            <person name="Hour A."/>
            <person name="Lee P."/>
            <person name="Lin S."/>
            <person name="Lin Y."/>
            <person name="Liou J."/>
            <person name="Liu S."/>
            <person name="Hsing Y."/>
            <person name="Raghuvanshi S."/>
            <person name="Mohanty A."/>
            <person name="Bharti A.K."/>
            <person name="Gaur A."/>
            <person name="Gupta V."/>
            <person name="Kumar D."/>
            <person name="Ravi V."/>
            <person name="Vij S."/>
            <person name="Kapur A."/>
            <person name="Khurana P."/>
            <person name="Khurana P."/>
            <person name="Khurana J.P."/>
            <person name="Tyagi A.K."/>
            <person name="Gaikwad K."/>
            <person name="Singh A."/>
            <person name="Dalal V."/>
            <person name="Srivastava S."/>
            <person name="Dixit A."/>
            <person name="Pal A.K."/>
            <person name="Ghazi I.A."/>
            <person name="Yadav M."/>
            <person name="Pandit A."/>
            <person name="Bhargava A."/>
            <person name="Sureshbabu K."/>
            <person name="Batra K."/>
            <person name="Sharma T.R."/>
            <person name="Mohapatra T."/>
            <person name="Singh N.K."/>
            <person name="Messing J."/>
            <person name="Nelson A.B."/>
            <person name="Fuks G."/>
            <person name="Kavchok S."/>
            <person name="Keizer G."/>
            <person name="Linton E."/>
            <person name="Llaca V."/>
            <person name="Song R."/>
            <person name="Tanyolac B."/>
            <person name="Young S."/>
            <person name="Ho-Il K."/>
            <person name="Hahn J.H."/>
            <person name="Sangsakoo G."/>
            <person name="Vanavichit A."/>
            <person name="de Mattos Luiz.A.T."/>
            <person name="Zimmer P.D."/>
            <person name="Malone G."/>
            <person name="Dellagostin O."/>
            <person name="de Oliveira A.C."/>
            <person name="Bevan M."/>
            <person name="Bancroft I."/>
            <person name="Minx P."/>
            <person name="Cordum H."/>
            <person name="Wilson R."/>
            <person name="Cheng Z."/>
            <person name="Jin W."/>
            <person name="Jiang J."/>
            <person name="Leong S.A."/>
            <person name="Iwama H."/>
            <person name="Gojobori T."/>
            <person name="Itoh T."/>
            <person name="Niimura Y."/>
            <person name="Fujii Y."/>
            <person name="Habara T."/>
            <person name="Sakai H."/>
            <person name="Sato Y."/>
            <person name="Wilson G."/>
            <person name="Kumar K."/>
            <person name="McCouch S."/>
            <person name="Juretic N."/>
            <person name="Hoen D."/>
            <person name="Wright S."/>
            <person name="Bruskiewich R."/>
            <person name="Bureau T."/>
            <person name="Miyao A."/>
            <person name="Hirochika H."/>
            <person name="Nishikawa T."/>
            <person name="Kadowaki K."/>
            <person name="Sugiura M."/>
            <person name="Burr B."/>
            <person name="Sasaki T."/>
        </authorList>
    </citation>
    <scope>NUCLEOTIDE SEQUENCE [LARGE SCALE GENOMIC DNA]</scope>
    <source>
        <strain evidence="3">cv. Nipponbare</strain>
    </source>
</reference>
<sequence>MAGGGRRQLGTAADKDEHGWEQATYGRGRWRLLTRRHSHRRGNDWEWRHPRPLPCAADKEEE</sequence>
<protein>
    <submittedName>
        <fullName evidence="2">Uncharacterized protein</fullName>
    </submittedName>
</protein>
<evidence type="ECO:0000256" key="1">
    <source>
        <dbReference type="SAM" id="MobiDB-lite"/>
    </source>
</evidence>